<dbReference type="AlphaFoldDB" id="A0A420YCK7"/>
<feature type="compositionally biased region" description="Acidic residues" evidence="1">
    <location>
        <begin position="276"/>
        <end position="288"/>
    </location>
</feature>
<evidence type="ECO:0000256" key="1">
    <source>
        <dbReference type="SAM" id="MobiDB-lite"/>
    </source>
</evidence>
<keyword evidence="2" id="KW-0812">Transmembrane</keyword>
<evidence type="ECO:0000256" key="2">
    <source>
        <dbReference type="SAM" id="Phobius"/>
    </source>
</evidence>
<comment type="caution">
    <text evidence="3">The sequence shown here is derived from an EMBL/GenBank/DDBJ whole genome shotgun (WGS) entry which is preliminary data.</text>
</comment>
<organism evidence="3 4">
    <name type="scientific">Coniochaeta pulveracea</name>
    <dbReference type="NCBI Taxonomy" id="177199"/>
    <lineage>
        <taxon>Eukaryota</taxon>
        <taxon>Fungi</taxon>
        <taxon>Dikarya</taxon>
        <taxon>Ascomycota</taxon>
        <taxon>Pezizomycotina</taxon>
        <taxon>Sordariomycetes</taxon>
        <taxon>Sordariomycetidae</taxon>
        <taxon>Coniochaetales</taxon>
        <taxon>Coniochaetaceae</taxon>
        <taxon>Coniochaeta</taxon>
    </lineage>
</organism>
<reference evidence="3 4" key="1">
    <citation type="submission" date="2018-08" db="EMBL/GenBank/DDBJ databases">
        <title>Draft genome of the lignicolous fungus Coniochaeta pulveracea.</title>
        <authorList>
            <person name="Borstlap C.J."/>
            <person name="De Witt R.N."/>
            <person name="Botha A."/>
            <person name="Volschenk H."/>
        </authorList>
    </citation>
    <scope>NUCLEOTIDE SEQUENCE [LARGE SCALE GENOMIC DNA]</scope>
    <source>
        <strain evidence="3 4">CAB683</strain>
    </source>
</reference>
<dbReference type="OrthoDB" id="5211263at2759"/>
<evidence type="ECO:0000313" key="3">
    <source>
        <dbReference type="EMBL" id="RKU45635.1"/>
    </source>
</evidence>
<feature type="compositionally biased region" description="Basic and acidic residues" evidence="1">
    <location>
        <begin position="295"/>
        <end position="314"/>
    </location>
</feature>
<gene>
    <name evidence="3" type="ORF">DL546_001325</name>
</gene>
<proteinExistence type="predicted"/>
<keyword evidence="2" id="KW-1133">Transmembrane helix</keyword>
<protein>
    <submittedName>
        <fullName evidence="3">Uncharacterized protein</fullName>
    </submittedName>
</protein>
<evidence type="ECO:0000313" key="4">
    <source>
        <dbReference type="Proteomes" id="UP000275385"/>
    </source>
</evidence>
<dbReference type="STRING" id="177199.A0A420YCK7"/>
<name>A0A420YCK7_9PEZI</name>
<keyword evidence="2" id="KW-0472">Membrane</keyword>
<dbReference type="Proteomes" id="UP000275385">
    <property type="component" value="Unassembled WGS sequence"/>
</dbReference>
<feature type="transmembrane region" description="Helical" evidence="2">
    <location>
        <begin position="94"/>
        <end position="120"/>
    </location>
</feature>
<feature type="transmembrane region" description="Helical" evidence="2">
    <location>
        <begin position="20"/>
        <end position="42"/>
    </location>
</feature>
<dbReference type="EMBL" id="QVQW01000019">
    <property type="protein sequence ID" value="RKU45635.1"/>
    <property type="molecule type" value="Genomic_DNA"/>
</dbReference>
<sequence>MGDLSDEAQHAYARWRLAVLIPAWAAQMALVLGLMGIFAYRMAETCEHWKEMKRAGDVPHVELVWECTNVGFSLVALVLTIVEIAKYAGDALTPFLMLAMHVVKLTLALANLGLDVVVYLQRSEKEYSIVGLAIDCGLLAVTLATLTYTVITFRRVAKYDAYSLTDDVKGGNQFELGNNVQVFATGTPSRTPRGFGVAVDTSYQSQTTSLHQSPLKSDIDKAVGAEFGWGSGDPTTGQVERTGSFVRSSQVPSHKAYSAYAVARSGERGLVAVEEGLDEEDGKDEEDDATVRGSLDARREPSGHRREVSEEDTRALLREHEWRSIAPFQDQSGH</sequence>
<accession>A0A420YCK7</accession>
<feature type="transmembrane region" description="Helical" evidence="2">
    <location>
        <begin position="63"/>
        <end position="82"/>
    </location>
</feature>
<feature type="region of interest" description="Disordered" evidence="1">
    <location>
        <begin position="276"/>
        <end position="314"/>
    </location>
</feature>
<feature type="transmembrane region" description="Helical" evidence="2">
    <location>
        <begin position="127"/>
        <end position="151"/>
    </location>
</feature>
<keyword evidence="4" id="KW-1185">Reference proteome</keyword>